<reference evidence="2" key="1">
    <citation type="submission" date="2023-10" db="EMBL/GenBank/DDBJ databases">
        <authorList>
            <person name="Chen Y."/>
            <person name="Shah S."/>
            <person name="Dougan E. K."/>
            <person name="Thang M."/>
            <person name="Chan C."/>
        </authorList>
    </citation>
    <scope>NUCLEOTIDE SEQUENCE [LARGE SCALE GENOMIC DNA]</scope>
</reference>
<dbReference type="EMBL" id="CAUYUJ010017251">
    <property type="protein sequence ID" value="CAK0873205.1"/>
    <property type="molecule type" value="Genomic_DNA"/>
</dbReference>
<dbReference type="Gene3D" id="3.40.50.1000">
    <property type="entry name" value="HAD superfamily/HAD-like"/>
    <property type="match status" value="2"/>
</dbReference>
<proteinExistence type="predicted"/>
<comment type="caution">
    <text evidence="2">The sequence shown here is derived from an EMBL/GenBank/DDBJ whole genome shotgun (WGS) entry which is preliminary data.</text>
</comment>
<dbReference type="Proteomes" id="UP001189429">
    <property type="component" value="Unassembled WGS sequence"/>
</dbReference>
<dbReference type="InterPro" id="IPR036412">
    <property type="entry name" value="HAD-like_sf"/>
</dbReference>
<evidence type="ECO:0000313" key="3">
    <source>
        <dbReference type="Proteomes" id="UP001189429"/>
    </source>
</evidence>
<evidence type="ECO:0000256" key="1">
    <source>
        <dbReference type="SAM" id="MobiDB-lite"/>
    </source>
</evidence>
<name>A0ABN9VLQ1_9DINO</name>
<dbReference type="InterPro" id="IPR023214">
    <property type="entry name" value="HAD_sf"/>
</dbReference>
<organism evidence="2 3">
    <name type="scientific">Prorocentrum cordatum</name>
    <dbReference type="NCBI Taxonomy" id="2364126"/>
    <lineage>
        <taxon>Eukaryota</taxon>
        <taxon>Sar</taxon>
        <taxon>Alveolata</taxon>
        <taxon>Dinophyceae</taxon>
        <taxon>Prorocentrales</taxon>
        <taxon>Prorocentraceae</taxon>
        <taxon>Prorocentrum</taxon>
    </lineage>
</organism>
<evidence type="ECO:0000313" key="2">
    <source>
        <dbReference type="EMBL" id="CAK0873205.1"/>
    </source>
</evidence>
<keyword evidence="3" id="KW-1185">Reference proteome</keyword>
<feature type="region of interest" description="Disordered" evidence="1">
    <location>
        <begin position="120"/>
        <end position="139"/>
    </location>
</feature>
<accession>A0ABN9VLQ1</accession>
<gene>
    <name evidence="2" type="ORF">PCOR1329_LOCUS58469</name>
</gene>
<dbReference type="SUPFAM" id="SSF56784">
    <property type="entry name" value="HAD-like"/>
    <property type="match status" value="1"/>
</dbReference>
<dbReference type="Pfam" id="PF13242">
    <property type="entry name" value="Hydrolase_like"/>
    <property type="match status" value="1"/>
</dbReference>
<sequence length="344" mass="38005">MSHRVDVIHFGGVGSGIWGFGHRGAGIERRPSARVTAQPRQVQYRESGLGRDLAHEYLRKYKDKVGRNAFWIDWAEREERGLGPFFTDLLDKGDYVLVGDGEAPEARLSNKAEAAAFKEEMRLSQGRKNREKKPRGLPDPYLTVLNDVSKAREDQDRLAAWLDKGGEGGTEDRADFLLVSGVQSFFAGTSMETLTNFERDGNNAPFYPIFKRAVSSKLRMLCVNPDTAEARKGWTAHMDGSLAKEYETLGGEVQYFGKPGNAAFEAARELLELAGVEENVCHIGCSLRADVQGAIRNGLAAALVVETGQHAQEFTEGLSANAVQSVCREKEMSAPNFVLSRFAW</sequence>
<feature type="compositionally biased region" description="Basic residues" evidence="1">
    <location>
        <begin position="125"/>
        <end position="135"/>
    </location>
</feature>
<protein>
    <submittedName>
        <fullName evidence="2">Uncharacterized protein</fullName>
    </submittedName>
</protein>